<dbReference type="Proteomes" id="UP000266673">
    <property type="component" value="Unassembled WGS sequence"/>
</dbReference>
<evidence type="ECO:0000313" key="2">
    <source>
        <dbReference type="Proteomes" id="UP000266673"/>
    </source>
</evidence>
<comment type="caution">
    <text evidence="1">The sequence shown here is derived from an EMBL/GenBank/DDBJ whole genome shotgun (WGS) entry which is preliminary data.</text>
</comment>
<dbReference type="EMBL" id="QKWP01000318">
    <property type="protein sequence ID" value="RIB22245.1"/>
    <property type="molecule type" value="Genomic_DNA"/>
</dbReference>
<accession>A0A397VIE1</accession>
<sequence length="58" mass="6584">MSVILLIFFNKKDIRFFAVLIEYLATSNEGFAYIFNINSSNLNAIFNNINTIFNGSGK</sequence>
<gene>
    <name evidence="1" type="ORF">C2G38_2174476</name>
</gene>
<evidence type="ECO:0000313" key="1">
    <source>
        <dbReference type="EMBL" id="RIB22245.1"/>
    </source>
</evidence>
<name>A0A397VIE1_9GLOM</name>
<reference evidence="1 2" key="1">
    <citation type="submission" date="2018-06" db="EMBL/GenBank/DDBJ databases">
        <title>Comparative genomics reveals the genomic features of Rhizophagus irregularis, R. cerebriforme, R. diaphanum and Gigaspora rosea, and their symbiotic lifestyle signature.</title>
        <authorList>
            <person name="Morin E."/>
            <person name="San Clemente H."/>
            <person name="Chen E.C.H."/>
            <person name="De La Providencia I."/>
            <person name="Hainaut M."/>
            <person name="Kuo A."/>
            <person name="Kohler A."/>
            <person name="Murat C."/>
            <person name="Tang N."/>
            <person name="Roy S."/>
            <person name="Loubradou J."/>
            <person name="Henrissat B."/>
            <person name="Grigoriev I.V."/>
            <person name="Corradi N."/>
            <person name="Roux C."/>
            <person name="Martin F.M."/>
        </authorList>
    </citation>
    <scope>NUCLEOTIDE SEQUENCE [LARGE SCALE GENOMIC DNA]</scope>
    <source>
        <strain evidence="1 2">DAOM 194757</strain>
    </source>
</reference>
<proteinExistence type="predicted"/>
<keyword evidence="2" id="KW-1185">Reference proteome</keyword>
<dbReference type="AlphaFoldDB" id="A0A397VIE1"/>
<organism evidence="1 2">
    <name type="scientific">Gigaspora rosea</name>
    <dbReference type="NCBI Taxonomy" id="44941"/>
    <lineage>
        <taxon>Eukaryota</taxon>
        <taxon>Fungi</taxon>
        <taxon>Fungi incertae sedis</taxon>
        <taxon>Mucoromycota</taxon>
        <taxon>Glomeromycotina</taxon>
        <taxon>Glomeromycetes</taxon>
        <taxon>Diversisporales</taxon>
        <taxon>Gigasporaceae</taxon>
        <taxon>Gigaspora</taxon>
    </lineage>
</organism>
<protein>
    <submittedName>
        <fullName evidence="1">Uncharacterized protein</fullName>
    </submittedName>
</protein>